<dbReference type="InterPro" id="IPR036749">
    <property type="entry name" value="Expansin_CBD_sf"/>
</dbReference>
<name>A0A1D6EGF8_MAIZE</name>
<keyword evidence="2" id="KW-0964">Secreted</keyword>
<organism evidence="3">
    <name type="scientific">Zea mays</name>
    <name type="common">Maize</name>
    <dbReference type="NCBI Taxonomy" id="4577"/>
    <lineage>
        <taxon>Eukaryota</taxon>
        <taxon>Viridiplantae</taxon>
        <taxon>Streptophyta</taxon>
        <taxon>Embryophyta</taxon>
        <taxon>Tracheophyta</taxon>
        <taxon>Spermatophyta</taxon>
        <taxon>Magnoliopsida</taxon>
        <taxon>Liliopsida</taxon>
        <taxon>Poales</taxon>
        <taxon>Poaceae</taxon>
        <taxon>PACMAD clade</taxon>
        <taxon>Panicoideae</taxon>
        <taxon>Andropogonodae</taxon>
        <taxon>Andropogoneae</taxon>
        <taxon>Tripsacinae</taxon>
        <taxon>Zea</taxon>
    </lineage>
</organism>
<evidence type="ECO:0000256" key="1">
    <source>
        <dbReference type="ARBA" id="ARBA00004613"/>
    </source>
</evidence>
<dbReference type="Gene3D" id="2.60.40.760">
    <property type="entry name" value="Expansin, cellulose-binding-like domain"/>
    <property type="match status" value="1"/>
</dbReference>
<dbReference type="InParanoid" id="A0A1D6EGF8"/>
<accession>A0A1D6EGF8</accession>
<dbReference type="STRING" id="4577.A0A1D6EGF8"/>
<evidence type="ECO:0000256" key="2">
    <source>
        <dbReference type="ARBA" id="ARBA00022525"/>
    </source>
</evidence>
<dbReference type="EMBL" id="CM007648">
    <property type="protein sequence ID" value="ONM19252.1"/>
    <property type="molecule type" value="Genomic_DNA"/>
</dbReference>
<sequence>MDSKRRLQGPFSLRITNESGETLVAYQVIPANWAPNSYYRSNIQYEAFGSATGQATGSAVGLLISSATRLHTLITRIIGLICLVLLYHLQGIEVVDVALWEMYTCIWCWIAGLSCLVLAVVGAHSFELF</sequence>
<dbReference type="PROSITE" id="PS50843">
    <property type="entry name" value="EXPANSIN_CBD"/>
    <property type="match status" value="1"/>
</dbReference>
<dbReference type="InterPro" id="IPR007117">
    <property type="entry name" value="Expansin_CBD"/>
</dbReference>
<proteinExistence type="predicted"/>
<dbReference type="ExpressionAtlas" id="A0A1D6EGF8">
    <property type="expression patterns" value="baseline and differential"/>
</dbReference>
<comment type="subcellular location">
    <subcellularLocation>
        <location evidence="1">Secreted</location>
    </subcellularLocation>
</comment>
<dbReference type="SMR" id="A0A1D6EGF8"/>
<dbReference type="GO" id="GO:0005576">
    <property type="term" value="C:extracellular region"/>
    <property type="evidence" value="ECO:0007669"/>
    <property type="project" value="UniProtKB-SubCell"/>
</dbReference>
<dbReference type="AlphaFoldDB" id="A0A1D6EGF8"/>
<protein>
    <submittedName>
        <fullName evidence="3">Uncharacterized protein</fullName>
    </submittedName>
</protein>
<reference evidence="3" key="1">
    <citation type="submission" date="2015-12" db="EMBL/GenBank/DDBJ databases">
        <title>Update maize B73 reference genome by single molecule sequencing technologies.</title>
        <authorList>
            <consortium name="Maize Genome Sequencing Project"/>
            <person name="Ware D."/>
        </authorList>
    </citation>
    <scope>NUCLEOTIDE SEQUENCE [LARGE SCALE GENOMIC DNA]</scope>
    <source>
        <tissue evidence="3">Seedling</tissue>
    </source>
</reference>
<dbReference type="SUPFAM" id="SSF49590">
    <property type="entry name" value="PHL pollen allergen"/>
    <property type="match status" value="1"/>
</dbReference>
<evidence type="ECO:0000313" key="3">
    <source>
        <dbReference type="EMBL" id="ONM19252.1"/>
    </source>
</evidence>
<gene>
    <name evidence="3" type="ORF">ZEAMMB73_Zm00001d004589</name>
</gene>